<evidence type="ECO:0000256" key="5">
    <source>
        <dbReference type="ARBA" id="ARBA00022741"/>
    </source>
</evidence>
<dbReference type="EC" id="6.3.1.20" evidence="3"/>
<evidence type="ECO:0000259" key="8">
    <source>
        <dbReference type="PROSITE" id="PS51733"/>
    </source>
</evidence>
<evidence type="ECO:0000256" key="7">
    <source>
        <dbReference type="ARBA" id="ARBA00048037"/>
    </source>
</evidence>
<dbReference type="PROSITE" id="PS51733">
    <property type="entry name" value="BPL_LPL_CATALYTIC"/>
    <property type="match status" value="1"/>
</dbReference>
<dbReference type="Gene3D" id="3.30.390.50">
    <property type="entry name" value="CO dehydrogenase flavoprotein, C-terminal domain"/>
    <property type="match status" value="1"/>
</dbReference>
<dbReference type="CDD" id="cd16443">
    <property type="entry name" value="LplA"/>
    <property type="match status" value="1"/>
</dbReference>
<dbReference type="SUPFAM" id="SSF82649">
    <property type="entry name" value="SufE/NifU"/>
    <property type="match status" value="1"/>
</dbReference>
<evidence type="ECO:0000313" key="10">
    <source>
        <dbReference type="Proteomes" id="UP000199208"/>
    </source>
</evidence>
<accession>A0A1G5S4K6</accession>
<keyword evidence="6" id="KW-0067">ATP-binding</keyword>
<evidence type="ECO:0000256" key="4">
    <source>
        <dbReference type="ARBA" id="ARBA00022598"/>
    </source>
</evidence>
<dbReference type="InterPro" id="IPR004562">
    <property type="entry name" value="LipoylTrfase_LipoateP_Ligase"/>
</dbReference>
<dbReference type="AlphaFoldDB" id="A0A1G5S4K6"/>
<dbReference type="PANTHER" id="PTHR12561:SF3">
    <property type="entry name" value="LIPOYLTRANSFERASE 1, MITOCHONDRIAL"/>
    <property type="match status" value="1"/>
</dbReference>
<dbReference type="Gene3D" id="3.30.930.10">
    <property type="entry name" value="Bira Bifunctional Protein, Domain 2"/>
    <property type="match status" value="1"/>
</dbReference>
<dbReference type="PANTHER" id="PTHR12561">
    <property type="entry name" value="LIPOATE-PROTEIN LIGASE"/>
    <property type="match status" value="1"/>
</dbReference>
<dbReference type="Proteomes" id="UP000199208">
    <property type="component" value="Unassembled WGS sequence"/>
</dbReference>
<dbReference type="GO" id="GO:0005737">
    <property type="term" value="C:cytoplasm"/>
    <property type="evidence" value="ECO:0007669"/>
    <property type="project" value="TreeGrafter"/>
</dbReference>
<keyword evidence="10" id="KW-1185">Reference proteome</keyword>
<name>A0A1G5S4K6_9FIRM</name>
<comment type="pathway">
    <text evidence="2">Protein modification; protein lipoylation via exogenous pathway; protein N(6)-(lipoyl)lysine from lipoate: step 1/2.</text>
</comment>
<dbReference type="GO" id="GO:0009249">
    <property type="term" value="P:protein lipoylation"/>
    <property type="evidence" value="ECO:0007669"/>
    <property type="project" value="InterPro"/>
</dbReference>
<dbReference type="STRING" id="1120920.SAMN03080599_02685"/>
<gene>
    <name evidence="9" type="ORF">SAMN03080599_02685</name>
</gene>
<dbReference type="EMBL" id="FMWL01000017">
    <property type="protein sequence ID" value="SCZ81256.1"/>
    <property type="molecule type" value="Genomic_DNA"/>
</dbReference>
<dbReference type="InterPro" id="IPR045864">
    <property type="entry name" value="aa-tRNA-synth_II/BPL/LPL"/>
</dbReference>
<dbReference type="OrthoDB" id="9788148at2"/>
<sequence length="330" mass="37654">MLILINDNNNPYFNLASEEYILNTYREDCFMLWRNRPSIIVGKNQNTMAEINVDYVKAHQIPVVRRLSGGGAVFHDFGNLNFTFIKTDAGKSFSDFRGFTEPILEVLQSLGVNAEFSGRNDLTIDGKKFSGNAQYKRHDRTLHHGTLLFTSEIADLSAALRPRASKFEGKSVQSVVSRVTNIQEHLKHLDTPLDLDKFQAMIQDHVIQRFGADSIHPFNEKDIAAINKLVEEKYGTWEWNFGKSPDYSYQKEKKFAGGLVEIHLDVRQGVIQKARIFGDFFSRLDVKDIENALAGQPHDLSALREVYERFAIGEDYFNNITVEDLLEISL</sequence>
<evidence type="ECO:0000256" key="1">
    <source>
        <dbReference type="ARBA" id="ARBA00005085"/>
    </source>
</evidence>
<dbReference type="InterPro" id="IPR004143">
    <property type="entry name" value="BPL_LPL_catalytic"/>
</dbReference>
<comment type="catalytic activity">
    <reaction evidence="7">
        <text>L-lysyl-[lipoyl-carrier protein] + (R)-lipoate + ATP = N(6)-[(R)-lipoyl]-L-lysyl-[lipoyl-carrier protein] + AMP + diphosphate + H(+)</text>
        <dbReference type="Rhea" id="RHEA:49288"/>
        <dbReference type="Rhea" id="RHEA-COMP:10500"/>
        <dbReference type="Rhea" id="RHEA-COMP:10502"/>
        <dbReference type="ChEBI" id="CHEBI:15378"/>
        <dbReference type="ChEBI" id="CHEBI:29969"/>
        <dbReference type="ChEBI" id="CHEBI:30616"/>
        <dbReference type="ChEBI" id="CHEBI:33019"/>
        <dbReference type="ChEBI" id="CHEBI:83088"/>
        <dbReference type="ChEBI" id="CHEBI:83099"/>
        <dbReference type="ChEBI" id="CHEBI:456215"/>
        <dbReference type="EC" id="6.3.1.20"/>
    </reaction>
</comment>
<reference evidence="9 10" key="1">
    <citation type="submission" date="2016-10" db="EMBL/GenBank/DDBJ databases">
        <authorList>
            <person name="de Groot N.N."/>
        </authorList>
    </citation>
    <scope>NUCLEOTIDE SEQUENCE [LARGE SCALE GENOMIC DNA]</scope>
    <source>
        <strain evidence="9 10">DSM 2784</strain>
    </source>
</reference>
<dbReference type="GO" id="GO:0005524">
    <property type="term" value="F:ATP binding"/>
    <property type="evidence" value="ECO:0007669"/>
    <property type="project" value="UniProtKB-KW"/>
</dbReference>
<dbReference type="GO" id="GO:0016979">
    <property type="term" value="F:lipoate-protein ligase activity"/>
    <property type="evidence" value="ECO:0007669"/>
    <property type="project" value="UniProtKB-EC"/>
</dbReference>
<keyword evidence="4 9" id="KW-0436">Ligase</keyword>
<proteinExistence type="predicted"/>
<dbReference type="FunFam" id="3.30.930.10:FF:000072">
    <property type="entry name" value="Lipoate--protein ligase"/>
    <property type="match status" value="1"/>
</dbReference>
<evidence type="ECO:0000256" key="2">
    <source>
        <dbReference type="ARBA" id="ARBA00005124"/>
    </source>
</evidence>
<evidence type="ECO:0000256" key="6">
    <source>
        <dbReference type="ARBA" id="ARBA00022840"/>
    </source>
</evidence>
<keyword evidence="5" id="KW-0547">Nucleotide-binding</keyword>
<dbReference type="Pfam" id="PF21948">
    <property type="entry name" value="LplA-B_cat"/>
    <property type="match status" value="1"/>
</dbReference>
<dbReference type="SUPFAM" id="SSF55681">
    <property type="entry name" value="Class II aaRS and biotin synthetases"/>
    <property type="match status" value="1"/>
</dbReference>
<dbReference type="InterPro" id="IPR019491">
    <property type="entry name" value="Lipoate_protein_ligase_C"/>
</dbReference>
<dbReference type="NCBIfam" id="TIGR00545">
    <property type="entry name" value="lipoyltrans"/>
    <property type="match status" value="1"/>
</dbReference>
<dbReference type="RefSeq" id="WP_092592361.1">
    <property type="nucleotide sequence ID" value="NZ_FMWL01000017.1"/>
</dbReference>
<dbReference type="GO" id="GO:0017118">
    <property type="term" value="F:lipoyltransferase activity"/>
    <property type="evidence" value="ECO:0007669"/>
    <property type="project" value="TreeGrafter"/>
</dbReference>
<feature type="domain" description="BPL/LPL catalytic" evidence="8">
    <location>
        <begin position="24"/>
        <end position="214"/>
    </location>
</feature>
<dbReference type="UniPathway" id="UPA00537">
    <property type="reaction ID" value="UER00594"/>
</dbReference>
<organism evidence="9 10">
    <name type="scientific">Acidaminobacter hydrogenoformans DSM 2784</name>
    <dbReference type="NCBI Taxonomy" id="1120920"/>
    <lineage>
        <taxon>Bacteria</taxon>
        <taxon>Bacillati</taxon>
        <taxon>Bacillota</taxon>
        <taxon>Clostridia</taxon>
        <taxon>Peptostreptococcales</taxon>
        <taxon>Acidaminobacteraceae</taxon>
        <taxon>Acidaminobacter</taxon>
    </lineage>
</organism>
<evidence type="ECO:0000256" key="3">
    <source>
        <dbReference type="ARBA" id="ARBA00012367"/>
    </source>
</evidence>
<protein>
    <recommendedName>
        <fullName evidence="3">lipoate--protein ligase</fullName>
        <ecNumber evidence="3">6.3.1.20</ecNumber>
    </recommendedName>
</protein>
<dbReference type="Pfam" id="PF10437">
    <property type="entry name" value="Lip_prot_lig_C"/>
    <property type="match status" value="1"/>
</dbReference>
<evidence type="ECO:0000313" key="9">
    <source>
        <dbReference type="EMBL" id="SCZ81256.1"/>
    </source>
</evidence>
<comment type="pathway">
    <text evidence="1">Protein modification; protein lipoylation via exogenous pathway; protein N(6)-(lipoyl)lysine from lipoate: step 2/2.</text>
</comment>